<evidence type="ECO:0000313" key="3">
    <source>
        <dbReference type="Proteomes" id="UP000190092"/>
    </source>
</evidence>
<dbReference type="AlphaFoldDB" id="A0A1T4RB52"/>
<name>A0A1T4RB52_9HYPH</name>
<dbReference type="CDD" id="cd02252">
    <property type="entry name" value="nylC_like"/>
    <property type="match status" value="1"/>
</dbReference>
<dbReference type="RefSeq" id="WP_085935404.1">
    <property type="nucleotide sequence ID" value="NZ_FUWJ01000004.1"/>
</dbReference>
<gene>
    <name evidence="2" type="ORF">SAMN02745126_03740</name>
</gene>
<proteinExistence type="inferred from homology"/>
<dbReference type="PANTHER" id="PTHR36512">
    <property type="entry name" value="D-AMINOPEPTIDASE"/>
    <property type="match status" value="1"/>
</dbReference>
<dbReference type="STRING" id="225324.SAMN02745126_03740"/>
<dbReference type="PANTHER" id="PTHR36512:SF3">
    <property type="entry name" value="BLR5678 PROTEIN"/>
    <property type="match status" value="1"/>
</dbReference>
<accession>A0A1T4RB52</accession>
<dbReference type="InterPro" id="IPR005321">
    <property type="entry name" value="Peptidase_S58_DmpA"/>
</dbReference>
<keyword evidence="2" id="KW-0378">Hydrolase</keyword>
<evidence type="ECO:0000313" key="2">
    <source>
        <dbReference type="EMBL" id="SKA13149.1"/>
    </source>
</evidence>
<organism evidence="2 3">
    <name type="scientific">Enhydrobacter aerosaccus</name>
    <dbReference type="NCBI Taxonomy" id="225324"/>
    <lineage>
        <taxon>Bacteria</taxon>
        <taxon>Pseudomonadati</taxon>
        <taxon>Pseudomonadota</taxon>
        <taxon>Alphaproteobacteria</taxon>
        <taxon>Hyphomicrobiales</taxon>
        <taxon>Enhydrobacter</taxon>
    </lineage>
</organism>
<keyword evidence="3" id="KW-1185">Reference proteome</keyword>
<dbReference type="OrthoDB" id="9770388at2"/>
<dbReference type="EMBL" id="FUWJ01000004">
    <property type="protein sequence ID" value="SKA13149.1"/>
    <property type="molecule type" value="Genomic_DNA"/>
</dbReference>
<dbReference type="GO" id="GO:0004177">
    <property type="term" value="F:aminopeptidase activity"/>
    <property type="evidence" value="ECO:0007669"/>
    <property type="project" value="UniProtKB-KW"/>
</dbReference>
<keyword evidence="2" id="KW-0645">Protease</keyword>
<dbReference type="Proteomes" id="UP000190092">
    <property type="component" value="Unassembled WGS sequence"/>
</dbReference>
<dbReference type="SUPFAM" id="SSF56266">
    <property type="entry name" value="DmpA/ArgJ-like"/>
    <property type="match status" value="1"/>
</dbReference>
<dbReference type="Pfam" id="PF03576">
    <property type="entry name" value="Peptidase_S58"/>
    <property type="match status" value="1"/>
</dbReference>
<protein>
    <submittedName>
        <fullName evidence="2">D-aminopeptidase</fullName>
    </submittedName>
</protein>
<keyword evidence="2" id="KW-0031">Aminopeptidase</keyword>
<sequence length="341" mass="34335">MRNLITDVPGVLVGNAQDVRAATGVTVAVFEQGVVASVATLGGAPGSRAVTLLEPEMTRGVVDAVVLSGGSLYGLDAAGGVTSVLCAQGKGGTFGGITLPVAVQAILFDLINGGEKSWLNEPLTIRPPYWDLGREAARAASQDFALGTVGAGYGATTVNLKGGLGSASTVTGRGFVVGALAAVNAIGSATIGDSPYFWAGAYEQAGEFGGRGWPSQVPTEALQLRFKGQPAPVAATTIALVATDAKLTKSECKRLAIMANDGLARALRPVHAPNDGDTVFAAATGGAAESLGPAGEPPALTELGAAAADCLARAVARGVYEATALPYRNAVPDFRQRFGGR</sequence>
<evidence type="ECO:0000256" key="1">
    <source>
        <dbReference type="ARBA" id="ARBA00007068"/>
    </source>
</evidence>
<reference evidence="3" key="1">
    <citation type="submission" date="2017-02" db="EMBL/GenBank/DDBJ databases">
        <authorList>
            <person name="Varghese N."/>
            <person name="Submissions S."/>
        </authorList>
    </citation>
    <scope>NUCLEOTIDE SEQUENCE [LARGE SCALE GENOMIC DNA]</scope>
    <source>
        <strain evidence="3">ATCC 27094</strain>
    </source>
</reference>
<comment type="similarity">
    <text evidence="1">Belongs to the peptidase S58 family.</text>
</comment>
<dbReference type="Gene3D" id="3.60.70.12">
    <property type="entry name" value="L-amino peptidase D-ALA esterase/amidase"/>
    <property type="match status" value="1"/>
</dbReference>
<dbReference type="InterPro" id="IPR016117">
    <property type="entry name" value="ArgJ-like_dom_sf"/>
</dbReference>